<sequence length="308" mass="33473">MRAITQTSYQGIDALTLMSRPTPRLSPLTVRIETRYTPVMPYDVLTETGQLKALRPVKLPIVVGYGFGGIVREVGGLRNSRLLNRPVIGVQPSGSHQEQILSTLPPLLFPVPQGVSLTDATTIIGGADAAYFAFKKSRLQAGETVLVTGASGSVGTYFLQLAQLFGVRVIAVGHSSRHRLLQTLGAQQVLDYDSPLDPQLSKSPVISQVIDLAGSATLLDQLTAVLGPVKILSLARQQYRAQPHQSFSFASGAISPRDYRWLLDQLAQNKLKAVIHEQLPFTAVKTAQHHLLTEHAAGRILLTYNQEV</sequence>
<dbReference type="Gene3D" id="3.90.180.10">
    <property type="entry name" value="Medium-chain alcohol dehydrogenases, catalytic domain"/>
    <property type="match status" value="1"/>
</dbReference>
<name>A0ABW4H343_9LACO</name>
<dbReference type="Gene3D" id="3.40.50.720">
    <property type="entry name" value="NAD(P)-binding Rossmann-like Domain"/>
    <property type="match status" value="1"/>
</dbReference>
<dbReference type="RefSeq" id="WP_125700751.1">
    <property type="nucleotide sequence ID" value="NZ_JBHTOM010000006.1"/>
</dbReference>
<dbReference type="SUPFAM" id="SSF51735">
    <property type="entry name" value="NAD(P)-binding Rossmann-fold domains"/>
    <property type="match status" value="1"/>
</dbReference>
<reference evidence="5" key="1">
    <citation type="journal article" date="2019" name="Int. J. Syst. Evol. Microbiol.">
        <title>The Global Catalogue of Microorganisms (GCM) 10K type strain sequencing project: providing services to taxonomists for standard genome sequencing and annotation.</title>
        <authorList>
            <consortium name="The Broad Institute Genomics Platform"/>
            <consortium name="The Broad Institute Genome Sequencing Center for Infectious Disease"/>
            <person name="Wu L."/>
            <person name="Ma J."/>
        </authorList>
    </citation>
    <scope>NUCLEOTIDE SEQUENCE [LARGE SCALE GENOMIC DNA]</scope>
    <source>
        <strain evidence="5">CCM 8906</strain>
    </source>
</reference>
<evidence type="ECO:0000259" key="3">
    <source>
        <dbReference type="SMART" id="SM00829"/>
    </source>
</evidence>
<dbReference type="EMBL" id="JBHTOM010000006">
    <property type="protein sequence ID" value="MFD1549148.1"/>
    <property type="molecule type" value="Genomic_DNA"/>
</dbReference>
<keyword evidence="5" id="KW-1185">Reference proteome</keyword>
<protein>
    <submittedName>
        <fullName evidence="4">Zinc-binding alcohol dehydrogenase family protein</fullName>
    </submittedName>
</protein>
<dbReference type="PANTHER" id="PTHR48106:SF18">
    <property type="entry name" value="QUINONE OXIDOREDUCTASE PIG3"/>
    <property type="match status" value="1"/>
</dbReference>
<dbReference type="InterPro" id="IPR020843">
    <property type="entry name" value="ER"/>
</dbReference>
<keyword evidence="2" id="KW-0560">Oxidoreductase</keyword>
<gene>
    <name evidence="4" type="ORF">ACFQ5T_05530</name>
</gene>
<dbReference type="Pfam" id="PF13602">
    <property type="entry name" value="ADH_zinc_N_2"/>
    <property type="match status" value="1"/>
</dbReference>
<organism evidence="4 5">
    <name type="scientific">Levilactobacillus fuyuanensis</name>
    <dbReference type="NCBI Taxonomy" id="2486022"/>
    <lineage>
        <taxon>Bacteria</taxon>
        <taxon>Bacillati</taxon>
        <taxon>Bacillota</taxon>
        <taxon>Bacilli</taxon>
        <taxon>Lactobacillales</taxon>
        <taxon>Lactobacillaceae</taxon>
        <taxon>Levilactobacillus</taxon>
    </lineage>
</organism>
<dbReference type="Proteomes" id="UP001597195">
    <property type="component" value="Unassembled WGS sequence"/>
</dbReference>
<evidence type="ECO:0000256" key="1">
    <source>
        <dbReference type="ARBA" id="ARBA00022857"/>
    </source>
</evidence>
<proteinExistence type="predicted"/>
<dbReference type="InterPro" id="IPR011032">
    <property type="entry name" value="GroES-like_sf"/>
</dbReference>
<keyword evidence="1" id="KW-0521">NADP</keyword>
<comment type="caution">
    <text evidence="4">The sequence shown here is derived from an EMBL/GenBank/DDBJ whole genome shotgun (WGS) entry which is preliminary data.</text>
</comment>
<accession>A0ABW4H343</accession>
<evidence type="ECO:0000256" key="2">
    <source>
        <dbReference type="ARBA" id="ARBA00023002"/>
    </source>
</evidence>
<dbReference type="SMART" id="SM00829">
    <property type="entry name" value="PKS_ER"/>
    <property type="match status" value="1"/>
</dbReference>
<feature type="domain" description="Enoyl reductase (ER)" evidence="3">
    <location>
        <begin position="11"/>
        <end position="302"/>
    </location>
</feature>
<dbReference type="PANTHER" id="PTHR48106">
    <property type="entry name" value="QUINONE OXIDOREDUCTASE PIG3-RELATED"/>
    <property type="match status" value="1"/>
</dbReference>
<dbReference type="InterPro" id="IPR036291">
    <property type="entry name" value="NAD(P)-bd_dom_sf"/>
</dbReference>
<evidence type="ECO:0000313" key="5">
    <source>
        <dbReference type="Proteomes" id="UP001597195"/>
    </source>
</evidence>
<dbReference type="SUPFAM" id="SSF50129">
    <property type="entry name" value="GroES-like"/>
    <property type="match status" value="1"/>
</dbReference>
<evidence type="ECO:0000313" key="4">
    <source>
        <dbReference type="EMBL" id="MFD1549148.1"/>
    </source>
</evidence>